<protein>
    <submittedName>
        <fullName evidence="3">Beta-glucuronidase</fullName>
    </submittedName>
</protein>
<dbReference type="Pfam" id="PF02837">
    <property type="entry name" value="Glyco_hydro_2_N"/>
    <property type="match status" value="1"/>
</dbReference>
<dbReference type="GO" id="GO:0019391">
    <property type="term" value="P:glucuronoside catabolic process"/>
    <property type="evidence" value="ECO:0007669"/>
    <property type="project" value="TreeGrafter"/>
</dbReference>
<dbReference type="GO" id="GO:0004566">
    <property type="term" value="F:beta-glucuronidase activity"/>
    <property type="evidence" value="ECO:0007669"/>
    <property type="project" value="TreeGrafter"/>
</dbReference>
<evidence type="ECO:0000313" key="3">
    <source>
        <dbReference type="EMBL" id="KRL13784.1"/>
    </source>
</evidence>
<dbReference type="PANTHER" id="PTHR10066">
    <property type="entry name" value="BETA-GLUCURONIDASE"/>
    <property type="match status" value="1"/>
</dbReference>
<evidence type="ECO:0000313" key="4">
    <source>
        <dbReference type="Proteomes" id="UP000051330"/>
    </source>
</evidence>
<dbReference type="InterPro" id="IPR006104">
    <property type="entry name" value="Glyco_hydro_2_N"/>
</dbReference>
<dbReference type="PATRIC" id="fig|1423792.3.peg.1837"/>
<dbReference type="STRING" id="1423792.FD09_GL001812"/>
<dbReference type="PANTHER" id="PTHR10066:SF67">
    <property type="entry name" value="BETA-GLUCURONIDASE"/>
    <property type="match status" value="1"/>
</dbReference>
<dbReference type="InterPro" id="IPR008979">
    <property type="entry name" value="Galactose-bd-like_sf"/>
</dbReference>
<gene>
    <name evidence="3" type="ORF">FD09_GL001812</name>
</gene>
<dbReference type="AlphaFoldDB" id="A0A0R1NBP9"/>
<comment type="similarity">
    <text evidence="1">Belongs to the glycosyl hydrolase 2 family.</text>
</comment>
<reference evidence="3 4" key="1">
    <citation type="journal article" date="2015" name="Genome Announc.">
        <title>Expanding the biotechnology potential of lactobacilli through comparative genomics of 213 strains and associated genera.</title>
        <authorList>
            <person name="Sun Z."/>
            <person name="Harris H.M."/>
            <person name="McCann A."/>
            <person name="Guo C."/>
            <person name="Argimon S."/>
            <person name="Zhang W."/>
            <person name="Yang X."/>
            <person name="Jeffery I.B."/>
            <person name="Cooney J.C."/>
            <person name="Kagawa T.F."/>
            <person name="Liu W."/>
            <person name="Song Y."/>
            <person name="Salvetti E."/>
            <person name="Wrobel A."/>
            <person name="Rasinkangas P."/>
            <person name="Parkhill J."/>
            <person name="Rea M.C."/>
            <person name="O'Sullivan O."/>
            <person name="Ritari J."/>
            <person name="Douillard F.P."/>
            <person name="Paul Ross R."/>
            <person name="Yang R."/>
            <person name="Briner A.E."/>
            <person name="Felis G.E."/>
            <person name="de Vos W.M."/>
            <person name="Barrangou R."/>
            <person name="Klaenhammer T.R."/>
            <person name="Caufield P.W."/>
            <person name="Cui Y."/>
            <person name="Zhang H."/>
            <person name="O'Toole P.W."/>
        </authorList>
    </citation>
    <scope>NUCLEOTIDE SEQUENCE [LARGE SCALE GENOMIC DNA]</scope>
    <source>
        <strain evidence="3 4">DSM 12744</strain>
    </source>
</reference>
<proteinExistence type="inferred from homology"/>
<evidence type="ECO:0000256" key="1">
    <source>
        <dbReference type="ARBA" id="ARBA00007401"/>
    </source>
</evidence>
<dbReference type="GO" id="GO:0005975">
    <property type="term" value="P:carbohydrate metabolic process"/>
    <property type="evidence" value="ECO:0007669"/>
    <property type="project" value="InterPro"/>
</dbReference>
<feature type="domain" description="Glycosyl hydrolases family 2 sugar binding" evidence="2">
    <location>
        <begin position="17"/>
        <end position="118"/>
    </location>
</feature>
<dbReference type="GO" id="GO:0030246">
    <property type="term" value="F:carbohydrate binding"/>
    <property type="evidence" value="ECO:0007669"/>
    <property type="project" value="TreeGrafter"/>
</dbReference>
<comment type="caution">
    <text evidence="3">The sequence shown here is derived from an EMBL/GenBank/DDBJ whole genome shotgun (WGS) entry which is preliminary data.</text>
</comment>
<evidence type="ECO:0000259" key="2">
    <source>
        <dbReference type="Pfam" id="PF02837"/>
    </source>
</evidence>
<organism evidence="3 4">
    <name type="scientific">Schleiferilactobacillus perolens DSM 12744</name>
    <dbReference type="NCBI Taxonomy" id="1423792"/>
    <lineage>
        <taxon>Bacteria</taxon>
        <taxon>Bacillati</taxon>
        <taxon>Bacillota</taxon>
        <taxon>Bacilli</taxon>
        <taxon>Lactobacillales</taxon>
        <taxon>Lactobacillaceae</taxon>
        <taxon>Schleiferilactobacillus</taxon>
    </lineage>
</organism>
<sequence length="153" mass="17298">MEKSLLYPTINRTRTDQKLDGLWQFSFDPEGSGIAQNWANGLPATIDLPVPASFNDFFTDKADREYTGVFWYARQFFVSADAQERFVGLRFDAVTHRAAIFVNGHKVGTHEGGFLPLSSTSRPWCTSARKIPSWSRVTMNCPGKIYLRETPSL</sequence>
<dbReference type="Proteomes" id="UP000051330">
    <property type="component" value="Unassembled WGS sequence"/>
</dbReference>
<dbReference type="Gene3D" id="2.60.120.260">
    <property type="entry name" value="Galactose-binding domain-like"/>
    <property type="match status" value="1"/>
</dbReference>
<name>A0A0R1NBP9_9LACO</name>
<keyword evidence="4" id="KW-1185">Reference proteome</keyword>
<dbReference type="SUPFAM" id="SSF49785">
    <property type="entry name" value="Galactose-binding domain-like"/>
    <property type="match status" value="1"/>
</dbReference>
<dbReference type="EMBL" id="AZEC01000003">
    <property type="protein sequence ID" value="KRL13784.1"/>
    <property type="molecule type" value="Genomic_DNA"/>
</dbReference>
<accession>A0A0R1NBP9</accession>